<keyword evidence="2" id="KW-1133">Transmembrane helix</keyword>
<evidence type="ECO:0000313" key="4">
    <source>
        <dbReference type="EMBL" id="KAF4439779.1"/>
    </source>
</evidence>
<keyword evidence="2" id="KW-0812">Transmembrane</keyword>
<keyword evidence="2" id="KW-0472">Membrane</keyword>
<feature type="compositionally biased region" description="Polar residues" evidence="1">
    <location>
        <begin position="155"/>
        <end position="175"/>
    </location>
</feature>
<feature type="chain" id="PRO_5034897460" evidence="3">
    <location>
        <begin position="20"/>
        <end position="253"/>
    </location>
</feature>
<keyword evidence="5" id="KW-1185">Reference proteome</keyword>
<evidence type="ECO:0000313" key="5">
    <source>
        <dbReference type="Proteomes" id="UP000536711"/>
    </source>
</evidence>
<reference evidence="4 5" key="1">
    <citation type="submission" date="2020-01" db="EMBL/GenBank/DDBJ databases">
        <title>Identification and distribution of gene clusters putatively required for synthesis of sphingolipid metabolism inhibitors in phylogenetically diverse species of the filamentous fungus Fusarium.</title>
        <authorList>
            <person name="Kim H.-S."/>
            <person name="Busman M."/>
            <person name="Brown D.W."/>
            <person name="Divon H."/>
            <person name="Uhlig S."/>
            <person name="Proctor R.H."/>
        </authorList>
    </citation>
    <scope>NUCLEOTIDE SEQUENCE [LARGE SCALE GENOMIC DNA]</scope>
    <source>
        <strain evidence="4 5">NRRL 13308</strain>
    </source>
</reference>
<name>A0A8H4JZF4_9HYPO</name>
<evidence type="ECO:0000256" key="3">
    <source>
        <dbReference type="SAM" id="SignalP"/>
    </source>
</evidence>
<proteinExistence type="predicted"/>
<sequence>MQMNWVLLLAALFANRAACEEEFIEPRPWDVWSDGSAVRNFTKNRRYKHGEDIEIRLNSDVERAKLYVWQVNPADKARGQHDVAESMTNFGTEATHVFTWRAQYDIGRYLRHGEDAVYWFGLVPRGEKKPTIESTYVNVSIPDTWKPFIGKGSETTSLVQESPTNQPGPDSTATDKPSREEGKASTRSVLTGPAVVGITLGALVAFTLILIGFCWGSGWMRVARHYQKSHEFELKNMERDVRALRDTVSKLGA</sequence>
<dbReference type="EMBL" id="JAADJF010000083">
    <property type="protein sequence ID" value="KAF4439779.1"/>
    <property type="molecule type" value="Genomic_DNA"/>
</dbReference>
<dbReference type="Proteomes" id="UP000536711">
    <property type="component" value="Unassembled WGS sequence"/>
</dbReference>
<feature type="transmembrane region" description="Helical" evidence="2">
    <location>
        <begin position="194"/>
        <end position="215"/>
    </location>
</feature>
<dbReference type="OrthoDB" id="5100399at2759"/>
<organism evidence="4 5">
    <name type="scientific">Fusarium acutatum</name>
    <dbReference type="NCBI Taxonomy" id="78861"/>
    <lineage>
        <taxon>Eukaryota</taxon>
        <taxon>Fungi</taxon>
        <taxon>Dikarya</taxon>
        <taxon>Ascomycota</taxon>
        <taxon>Pezizomycotina</taxon>
        <taxon>Sordariomycetes</taxon>
        <taxon>Hypocreomycetidae</taxon>
        <taxon>Hypocreales</taxon>
        <taxon>Nectriaceae</taxon>
        <taxon>Fusarium</taxon>
        <taxon>Fusarium fujikuroi species complex</taxon>
    </lineage>
</organism>
<dbReference type="AlphaFoldDB" id="A0A8H4JZF4"/>
<keyword evidence="3" id="KW-0732">Signal</keyword>
<feature type="signal peptide" evidence="3">
    <location>
        <begin position="1"/>
        <end position="19"/>
    </location>
</feature>
<protein>
    <submittedName>
        <fullName evidence="4">Uncharacterized protein</fullName>
    </submittedName>
</protein>
<comment type="caution">
    <text evidence="4">The sequence shown here is derived from an EMBL/GenBank/DDBJ whole genome shotgun (WGS) entry which is preliminary data.</text>
</comment>
<feature type="region of interest" description="Disordered" evidence="1">
    <location>
        <begin position="155"/>
        <end position="187"/>
    </location>
</feature>
<evidence type="ECO:0000256" key="2">
    <source>
        <dbReference type="SAM" id="Phobius"/>
    </source>
</evidence>
<evidence type="ECO:0000256" key="1">
    <source>
        <dbReference type="SAM" id="MobiDB-lite"/>
    </source>
</evidence>
<gene>
    <name evidence="4" type="ORF">FACUT_3899</name>
</gene>
<accession>A0A8H4JZF4</accession>